<comment type="caution">
    <text evidence="2">The sequence shown here is derived from an EMBL/GenBank/DDBJ whole genome shotgun (WGS) entry which is preliminary data.</text>
</comment>
<reference evidence="2" key="1">
    <citation type="submission" date="2023-10" db="EMBL/GenBank/DDBJ databases">
        <title>Genome assemblies of two species of porcelain crab, Petrolisthes cinctipes and Petrolisthes manimaculis (Anomura: Porcellanidae).</title>
        <authorList>
            <person name="Angst P."/>
        </authorList>
    </citation>
    <scope>NUCLEOTIDE SEQUENCE</scope>
    <source>
        <strain evidence="2">PB745_01</strain>
        <tissue evidence="2">Gill</tissue>
    </source>
</reference>
<feature type="region of interest" description="Disordered" evidence="1">
    <location>
        <begin position="64"/>
        <end position="93"/>
    </location>
</feature>
<organism evidence="2 3">
    <name type="scientific">Petrolisthes cinctipes</name>
    <name type="common">Flat porcelain crab</name>
    <dbReference type="NCBI Taxonomy" id="88211"/>
    <lineage>
        <taxon>Eukaryota</taxon>
        <taxon>Metazoa</taxon>
        <taxon>Ecdysozoa</taxon>
        <taxon>Arthropoda</taxon>
        <taxon>Crustacea</taxon>
        <taxon>Multicrustacea</taxon>
        <taxon>Malacostraca</taxon>
        <taxon>Eumalacostraca</taxon>
        <taxon>Eucarida</taxon>
        <taxon>Decapoda</taxon>
        <taxon>Pleocyemata</taxon>
        <taxon>Anomura</taxon>
        <taxon>Galatheoidea</taxon>
        <taxon>Porcellanidae</taxon>
        <taxon>Petrolisthes</taxon>
    </lineage>
</organism>
<evidence type="ECO:0000313" key="3">
    <source>
        <dbReference type="Proteomes" id="UP001286313"/>
    </source>
</evidence>
<gene>
    <name evidence="2" type="ORF">Pcinc_002582</name>
</gene>
<dbReference type="PANTHER" id="PTHR36688:SF1">
    <property type="entry name" value="ENDONUCLEASE_EXONUCLEASE_PHOSPHATASE DOMAIN-CONTAINING PROTEIN"/>
    <property type="match status" value="1"/>
</dbReference>
<evidence type="ECO:0000313" key="2">
    <source>
        <dbReference type="EMBL" id="KAK3893608.1"/>
    </source>
</evidence>
<evidence type="ECO:0000256" key="1">
    <source>
        <dbReference type="SAM" id="MobiDB-lite"/>
    </source>
</evidence>
<protein>
    <submittedName>
        <fullName evidence="2">Uncharacterized protein</fullName>
    </submittedName>
</protein>
<name>A0AAE1GHX1_PETCI</name>
<feature type="compositionally biased region" description="Basic and acidic residues" evidence="1">
    <location>
        <begin position="221"/>
        <end position="230"/>
    </location>
</feature>
<dbReference type="Proteomes" id="UP001286313">
    <property type="component" value="Unassembled WGS sequence"/>
</dbReference>
<proteinExistence type="predicted"/>
<dbReference type="AlphaFoldDB" id="A0AAE1GHX1"/>
<feature type="region of interest" description="Disordered" evidence="1">
    <location>
        <begin position="206"/>
        <end position="245"/>
    </location>
</feature>
<dbReference type="PANTHER" id="PTHR36688">
    <property type="entry name" value="ENDO/EXONUCLEASE/PHOSPHATASE DOMAIN-CONTAINING PROTEIN"/>
    <property type="match status" value="1"/>
</dbReference>
<dbReference type="EMBL" id="JAWQEG010000196">
    <property type="protein sequence ID" value="KAK3893608.1"/>
    <property type="molecule type" value="Genomic_DNA"/>
</dbReference>
<keyword evidence="3" id="KW-1185">Reference proteome</keyword>
<accession>A0AAE1GHX1</accession>
<dbReference type="InterPro" id="IPR052560">
    <property type="entry name" value="RdDP_mobile_element"/>
</dbReference>
<sequence>MVSSKFRVLSINAEGMSGDKAEIIATFVADIVCVDRVPPKIPGKHLVIPPPPANPTECNISTRKVRNQDQHRPFRRRPRMAPSGDGAPYHHIGVQTPRRTRPLRAISLWVTTEQASLLSGRLLRETSPEDAGKPTYLASTEPAKDPYKEYIQAFNEDPFAEDTLQLEEDLFDSISSERKEHWLEVITNIDLTHSSKKAWITIKKLNSEKGPPESQPSSLTRLDRWRRRESSLQSEALPSPVKALSQGYNLPRRDWEALNRAKVKVGQNQ</sequence>